<evidence type="ECO:0000256" key="9">
    <source>
        <dbReference type="ARBA" id="ARBA00024740"/>
    </source>
</evidence>
<keyword evidence="7 10" id="KW-1133">Transmembrane helix</keyword>
<evidence type="ECO:0000313" key="12">
    <source>
        <dbReference type="Proteomes" id="UP000713479"/>
    </source>
</evidence>
<reference evidence="11" key="1">
    <citation type="submission" date="2019-04" db="EMBL/GenBank/DDBJ databases">
        <title>Evolution of Biomass-Degrading Anaerobic Consortia Revealed by Metagenomics.</title>
        <authorList>
            <person name="Peng X."/>
        </authorList>
    </citation>
    <scope>NUCLEOTIDE SEQUENCE</scope>
    <source>
        <strain evidence="11">SIG13</strain>
    </source>
</reference>
<comment type="subcellular location">
    <subcellularLocation>
        <location evidence="1">Cell membrane</location>
        <topology evidence="1">Multi-pass membrane protein</topology>
    </subcellularLocation>
</comment>
<organism evidence="11 12">
    <name type="scientific">Methanobrevibacter millerae</name>
    <dbReference type="NCBI Taxonomy" id="230361"/>
    <lineage>
        <taxon>Archaea</taxon>
        <taxon>Methanobacteriati</taxon>
        <taxon>Methanobacteriota</taxon>
        <taxon>Methanomada group</taxon>
        <taxon>Methanobacteria</taxon>
        <taxon>Methanobacteriales</taxon>
        <taxon>Methanobacteriaceae</taxon>
        <taxon>Methanobrevibacter</taxon>
    </lineage>
</organism>
<comment type="caution">
    <text evidence="11">The sequence shown here is derived from an EMBL/GenBank/DDBJ whole genome shotgun (WGS) entry which is preliminary data.</text>
</comment>
<evidence type="ECO:0000313" key="11">
    <source>
        <dbReference type="EMBL" id="MBE6511283.1"/>
    </source>
</evidence>
<evidence type="ECO:0000256" key="10">
    <source>
        <dbReference type="SAM" id="Phobius"/>
    </source>
</evidence>
<gene>
    <name evidence="11" type="ORF">E7Z74_08535</name>
</gene>
<protein>
    <recommendedName>
        <fullName evidence="4">Probable [NiFe]-hydrogenase-type-3 Eha complex membrane subunit A</fullName>
    </recommendedName>
</protein>
<proteinExistence type="inferred from homology"/>
<dbReference type="Pfam" id="PF17367">
    <property type="entry name" value="NiFe_hyd_3_EhaA"/>
    <property type="match status" value="1"/>
</dbReference>
<evidence type="ECO:0000256" key="5">
    <source>
        <dbReference type="ARBA" id="ARBA00022475"/>
    </source>
</evidence>
<feature type="transmembrane region" description="Helical" evidence="10">
    <location>
        <begin position="31"/>
        <end position="52"/>
    </location>
</feature>
<dbReference type="Proteomes" id="UP000713479">
    <property type="component" value="Unassembled WGS sequence"/>
</dbReference>
<keyword evidence="8 10" id="KW-0472">Membrane</keyword>
<feature type="transmembrane region" description="Helical" evidence="10">
    <location>
        <begin position="64"/>
        <end position="84"/>
    </location>
</feature>
<comment type="function">
    <text evidence="9">One of the integral membrane subunits of multisubunit membrane-bound [NiFe]-hydrogenase eha. Eha is predicted to form large electron transfer complex and might catalyze energy-driven reduction of low-potential redox carriers.</text>
</comment>
<comment type="subunit">
    <text evidence="3">Putative multisubunit membrane-bound [NiFe]-hydrogenase eha is composed of at least 20 subunits.</text>
</comment>
<accession>A0A8T3VJI5</accession>
<dbReference type="InterPro" id="IPR011306">
    <property type="entry name" value="Prd_NiFe_hyd_3_EhaA"/>
</dbReference>
<evidence type="ECO:0000256" key="7">
    <source>
        <dbReference type="ARBA" id="ARBA00022989"/>
    </source>
</evidence>
<dbReference type="AlphaFoldDB" id="A0A8T3VJI5"/>
<keyword evidence="5" id="KW-1003">Cell membrane</keyword>
<keyword evidence="6 10" id="KW-0812">Transmembrane</keyword>
<evidence type="ECO:0000256" key="4">
    <source>
        <dbReference type="ARBA" id="ARBA00020465"/>
    </source>
</evidence>
<feature type="transmembrane region" description="Helical" evidence="10">
    <location>
        <begin position="90"/>
        <end position="109"/>
    </location>
</feature>
<name>A0A8T3VJI5_9EURY</name>
<evidence type="ECO:0000256" key="2">
    <source>
        <dbReference type="ARBA" id="ARBA00007910"/>
    </source>
</evidence>
<dbReference type="EMBL" id="SUTF01000012">
    <property type="protein sequence ID" value="MBE6511283.1"/>
    <property type="molecule type" value="Genomic_DNA"/>
</dbReference>
<dbReference type="GO" id="GO:0005886">
    <property type="term" value="C:plasma membrane"/>
    <property type="evidence" value="ECO:0007669"/>
    <property type="project" value="UniProtKB-SubCell"/>
</dbReference>
<comment type="similarity">
    <text evidence="2">Belongs to the EhaA family.</text>
</comment>
<evidence type="ECO:0000256" key="8">
    <source>
        <dbReference type="ARBA" id="ARBA00023136"/>
    </source>
</evidence>
<feature type="transmembrane region" description="Helical" evidence="10">
    <location>
        <begin position="7"/>
        <end position="25"/>
    </location>
</feature>
<evidence type="ECO:0000256" key="6">
    <source>
        <dbReference type="ARBA" id="ARBA00022692"/>
    </source>
</evidence>
<evidence type="ECO:0000256" key="1">
    <source>
        <dbReference type="ARBA" id="ARBA00004651"/>
    </source>
</evidence>
<evidence type="ECO:0000256" key="3">
    <source>
        <dbReference type="ARBA" id="ARBA00011090"/>
    </source>
</evidence>
<sequence length="124" mass="13563">MFDLVHFTVNLAAAANVYGLANITIGYFDIVLAYIVAIIVSIIIALILRVPLMPSSRYSFDVSAIYPTPIIAIGVLSFFLVLNYTFAFNGLLLAVIIGVCSGLFVKYLFNYIFPSPSQGEDVNE</sequence>